<sequence length="401" mass="46268">MKRRNRLKRIKLATEACARTTRDLELRLQANTVTLAAVWAATSPGIIRERWCFPRNENWFEDTLPHLGEVNFKQAFRVNPSTFRYLVISLQCVLERQVTNMRKPISAEKRVAVGLYRLCSSAEDRTIAHLFGIGRSTVNIVYREFCRAVVDIHEGTWVRMPRKEEIAEQMREFHAVTGFPQAMGALDGCHFPISPPKKDAVDYYNYKGWYSIILLAVADHRYRFLYLNVGSPGRCHDAHVYGRSRLKTIVESDHFNSPVSVIEGVPVLPIMLCDQAFPLTPHLMKPYANAPSGSKQAIFNYNLSKSRRIVENAFGRVKARFRFILKRMECKLSNAKLAIRASCTLHNICECFRDHVDEQWIQDVYTFNEMYKQPLHNSDACIGEGEDIRAALAEYFWKRAQ</sequence>
<gene>
    <name evidence="1" type="ORF">HPB49_009651</name>
</gene>
<organism evidence="1 2">
    <name type="scientific">Dermacentor silvarum</name>
    <name type="common">Tick</name>
    <dbReference type="NCBI Taxonomy" id="543639"/>
    <lineage>
        <taxon>Eukaryota</taxon>
        <taxon>Metazoa</taxon>
        <taxon>Ecdysozoa</taxon>
        <taxon>Arthropoda</taxon>
        <taxon>Chelicerata</taxon>
        <taxon>Arachnida</taxon>
        <taxon>Acari</taxon>
        <taxon>Parasitiformes</taxon>
        <taxon>Ixodida</taxon>
        <taxon>Ixodoidea</taxon>
        <taxon>Ixodidae</taxon>
        <taxon>Rhipicephalinae</taxon>
        <taxon>Dermacentor</taxon>
    </lineage>
</organism>
<dbReference type="EMBL" id="CM023478">
    <property type="protein sequence ID" value="KAH7933164.1"/>
    <property type="molecule type" value="Genomic_DNA"/>
</dbReference>
<reference evidence="1" key="1">
    <citation type="submission" date="2020-05" db="EMBL/GenBank/DDBJ databases">
        <title>Large-scale comparative analyses of tick genomes elucidate their genetic diversity and vector capacities.</title>
        <authorList>
            <person name="Jia N."/>
            <person name="Wang J."/>
            <person name="Shi W."/>
            <person name="Du L."/>
            <person name="Sun Y."/>
            <person name="Zhan W."/>
            <person name="Jiang J."/>
            <person name="Wang Q."/>
            <person name="Zhang B."/>
            <person name="Ji P."/>
            <person name="Sakyi L.B."/>
            <person name="Cui X."/>
            <person name="Yuan T."/>
            <person name="Jiang B."/>
            <person name="Yang W."/>
            <person name="Lam T.T.-Y."/>
            <person name="Chang Q."/>
            <person name="Ding S."/>
            <person name="Wang X."/>
            <person name="Zhu J."/>
            <person name="Ruan X."/>
            <person name="Zhao L."/>
            <person name="Wei J."/>
            <person name="Que T."/>
            <person name="Du C."/>
            <person name="Cheng J."/>
            <person name="Dai P."/>
            <person name="Han X."/>
            <person name="Huang E."/>
            <person name="Gao Y."/>
            <person name="Liu J."/>
            <person name="Shao H."/>
            <person name="Ye R."/>
            <person name="Li L."/>
            <person name="Wei W."/>
            <person name="Wang X."/>
            <person name="Wang C."/>
            <person name="Yang T."/>
            <person name="Huo Q."/>
            <person name="Li W."/>
            <person name="Guo W."/>
            <person name="Chen H."/>
            <person name="Zhou L."/>
            <person name="Ni X."/>
            <person name="Tian J."/>
            <person name="Zhou Y."/>
            <person name="Sheng Y."/>
            <person name="Liu T."/>
            <person name="Pan Y."/>
            <person name="Xia L."/>
            <person name="Li J."/>
            <person name="Zhao F."/>
            <person name="Cao W."/>
        </authorList>
    </citation>
    <scope>NUCLEOTIDE SEQUENCE</scope>
    <source>
        <strain evidence="1">Dsil-2018</strain>
    </source>
</reference>
<name>A0ACB8C2U8_DERSI</name>
<evidence type="ECO:0000313" key="2">
    <source>
        <dbReference type="Proteomes" id="UP000821865"/>
    </source>
</evidence>
<dbReference type="Proteomes" id="UP000821865">
    <property type="component" value="Chromosome 9"/>
</dbReference>
<protein>
    <submittedName>
        <fullName evidence="1">Uncharacterized protein</fullName>
    </submittedName>
</protein>
<keyword evidence="2" id="KW-1185">Reference proteome</keyword>
<comment type="caution">
    <text evidence="1">The sequence shown here is derived from an EMBL/GenBank/DDBJ whole genome shotgun (WGS) entry which is preliminary data.</text>
</comment>
<proteinExistence type="predicted"/>
<accession>A0ACB8C2U8</accession>
<evidence type="ECO:0000313" key="1">
    <source>
        <dbReference type="EMBL" id="KAH7933164.1"/>
    </source>
</evidence>